<protein>
    <submittedName>
        <fullName evidence="1">Uncharacterized protein</fullName>
    </submittedName>
</protein>
<reference evidence="1 2" key="1">
    <citation type="journal article" date="2015" name="Stand. Genomic Sci.">
        <title>Genomic Encyclopedia of Bacterial and Archaeal Type Strains, Phase III: the genomes of soil and plant-associated and newly described type strains.</title>
        <authorList>
            <person name="Whitman W.B."/>
            <person name="Woyke T."/>
            <person name="Klenk H.P."/>
            <person name="Zhou Y."/>
            <person name="Lilburn T.G."/>
            <person name="Beck B.J."/>
            <person name="De Vos P."/>
            <person name="Vandamme P."/>
            <person name="Eisen J.A."/>
            <person name="Garrity G."/>
            <person name="Hugenholtz P."/>
            <person name="Kyrpides N.C."/>
        </authorList>
    </citation>
    <scope>NUCLEOTIDE SEQUENCE [LARGE SCALE GENOMIC DNA]</scope>
    <source>
        <strain evidence="1 2">CV53</strain>
    </source>
</reference>
<proteinExistence type="predicted"/>
<comment type="caution">
    <text evidence="1">The sequence shown here is derived from an EMBL/GenBank/DDBJ whole genome shotgun (WGS) entry which is preliminary data.</text>
</comment>
<keyword evidence="2" id="KW-1185">Reference proteome</keyword>
<organism evidence="1 2">
    <name type="scientific">Mesobacillus foraminis</name>
    <dbReference type="NCBI Taxonomy" id="279826"/>
    <lineage>
        <taxon>Bacteria</taxon>
        <taxon>Bacillati</taxon>
        <taxon>Bacillota</taxon>
        <taxon>Bacilli</taxon>
        <taxon>Bacillales</taxon>
        <taxon>Bacillaceae</taxon>
        <taxon>Mesobacillus</taxon>
    </lineage>
</organism>
<evidence type="ECO:0000313" key="1">
    <source>
        <dbReference type="EMBL" id="TCN26163.1"/>
    </source>
</evidence>
<evidence type="ECO:0000313" key="2">
    <source>
        <dbReference type="Proteomes" id="UP000295689"/>
    </source>
</evidence>
<gene>
    <name evidence="1" type="ORF">EV146_104271</name>
</gene>
<dbReference type="RefSeq" id="WP_121612803.1">
    <property type="nucleotide sequence ID" value="NZ_CP033044.1"/>
</dbReference>
<dbReference type="EMBL" id="SLVV01000004">
    <property type="protein sequence ID" value="TCN26163.1"/>
    <property type="molecule type" value="Genomic_DNA"/>
</dbReference>
<dbReference type="AlphaFoldDB" id="A0A4R2BHW9"/>
<accession>A0A4R2BHW9</accession>
<name>A0A4R2BHW9_9BACI</name>
<dbReference type="Proteomes" id="UP000295689">
    <property type="component" value="Unassembled WGS sequence"/>
</dbReference>
<sequence length="74" mass="8892">MKRLRKPRKRFVVVVRREEQSLQIVIIAPDLKGMYRQLFKLYSHLFKENEGRKTLSISFRETHLSESSIGQREC</sequence>
<dbReference type="OrthoDB" id="2941274at2"/>